<accession>A0A2T5VHJ3</accession>
<comment type="caution">
    <text evidence="5">The sequence shown here is derived from an EMBL/GenBank/DDBJ whole genome shotgun (WGS) entry which is preliminary data.</text>
</comment>
<evidence type="ECO:0000256" key="1">
    <source>
        <dbReference type="ARBA" id="ARBA00010062"/>
    </source>
</evidence>
<dbReference type="EMBL" id="QAYG01000001">
    <property type="protein sequence ID" value="PTW63230.1"/>
    <property type="molecule type" value="Genomic_DNA"/>
</dbReference>
<protein>
    <submittedName>
        <fullName evidence="5">Amino acid/amide ABC transporter substrate-binding protein (HAAT family)</fullName>
    </submittedName>
</protein>
<dbReference type="AlphaFoldDB" id="A0A2T5VHJ3"/>
<dbReference type="GO" id="GO:0006865">
    <property type="term" value="P:amino acid transport"/>
    <property type="evidence" value="ECO:0007669"/>
    <property type="project" value="UniProtKB-KW"/>
</dbReference>
<evidence type="ECO:0000256" key="3">
    <source>
        <dbReference type="ARBA" id="ARBA00022970"/>
    </source>
</evidence>
<organism evidence="5 6">
    <name type="scientific">Breoghania corrubedonensis</name>
    <dbReference type="NCBI Taxonomy" id="665038"/>
    <lineage>
        <taxon>Bacteria</taxon>
        <taxon>Pseudomonadati</taxon>
        <taxon>Pseudomonadota</taxon>
        <taxon>Alphaproteobacteria</taxon>
        <taxon>Hyphomicrobiales</taxon>
        <taxon>Stappiaceae</taxon>
        <taxon>Breoghania</taxon>
    </lineage>
</organism>
<name>A0A2T5VHJ3_9HYPH</name>
<evidence type="ECO:0000313" key="5">
    <source>
        <dbReference type="EMBL" id="PTW63230.1"/>
    </source>
</evidence>
<gene>
    <name evidence="5" type="ORF">C8N35_1011281</name>
</gene>
<sequence>MLTALGALGACTGSTPGFYPQSGPGQDGGVPTGEVVGTGAVRVALLLPKSAGANAGQIATVFRNASELALKDFPGADVQILVKDTSGTADGGRAAAQAAISEGAELILGPVFAPAVSGAGAAARTAGVPVIAFSSDASAASPGVYLLSFLPQEDVARIISYANSKGRSSYAALIPDNSYGAVAEAAFRQAVGRTGGRIVGIERYKVDPARGVDTADLKAKATALAGSARRADSIFIPDGGGVPAYAIGVLTAQGINRSAVKFLGSGQWDDPKVLSDRMVAGGWYPAPDKNGFKSFAPRYAAAYGAQPPRNATLAYDATVLAAGLVRSAGQRRFSTGVLTNRDGFLGIDGVFRFNRDGTNERGLAIYEATGSGSNVISPAPKTFQAVN</sequence>
<dbReference type="Pfam" id="PF13458">
    <property type="entry name" value="Peripla_BP_6"/>
    <property type="match status" value="1"/>
</dbReference>
<keyword evidence="6" id="KW-1185">Reference proteome</keyword>
<evidence type="ECO:0000256" key="2">
    <source>
        <dbReference type="ARBA" id="ARBA00022729"/>
    </source>
</evidence>
<dbReference type="InterPro" id="IPR028081">
    <property type="entry name" value="Leu-bd"/>
</dbReference>
<evidence type="ECO:0000313" key="6">
    <source>
        <dbReference type="Proteomes" id="UP000244081"/>
    </source>
</evidence>
<dbReference type="SUPFAM" id="SSF53822">
    <property type="entry name" value="Periplasmic binding protein-like I"/>
    <property type="match status" value="1"/>
</dbReference>
<dbReference type="CDD" id="cd06339">
    <property type="entry name" value="PBP1_YraM_LppC_lipoprotein-like"/>
    <property type="match status" value="1"/>
</dbReference>
<keyword evidence="3" id="KW-0029">Amino-acid transport</keyword>
<keyword evidence="2" id="KW-0732">Signal</keyword>
<dbReference type="Gene3D" id="3.40.50.2300">
    <property type="match status" value="2"/>
</dbReference>
<dbReference type="PANTHER" id="PTHR30483:SF6">
    <property type="entry name" value="PERIPLASMIC BINDING PROTEIN OF ABC TRANSPORTER FOR NATURAL AMINO ACIDS"/>
    <property type="match status" value="1"/>
</dbReference>
<dbReference type="InterPro" id="IPR051010">
    <property type="entry name" value="BCAA_transport"/>
</dbReference>
<keyword evidence="3" id="KW-0813">Transport</keyword>
<dbReference type="InterPro" id="IPR028082">
    <property type="entry name" value="Peripla_BP_I"/>
</dbReference>
<evidence type="ECO:0000259" key="4">
    <source>
        <dbReference type="Pfam" id="PF13458"/>
    </source>
</evidence>
<feature type="domain" description="Leucine-binding protein" evidence="4">
    <location>
        <begin position="41"/>
        <end position="369"/>
    </location>
</feature>
<reference evidence="5 6" key="1">
    <citation type="submission" date="2018-04" db="EMBL/GenBank/DDBJ databases">
        <title>Genomic Encyclopedia of Archaeal and Bacterial Type Strains, Phase II (KMG-II): from individual species to whole genera.</title>
        <authorList>
            <person name="Goeker M."/>
        </authorList>
    </citation>
    <scope>NUCLEOTIDE SEQUENCE [LARGE SCALE GENOMIC DNA]</scope>
    <source>
        <strain evidence="5 6">DSM 23382</strain>
    </source>
</reference>
<proteinExistence type="inferred from homology"/>
<comment type="similarity">
    <text evidence="1">Belongs to the leucine-binding protein family.</text>
</comment>
<dbReference type="Proteomes" id="UP000244081">
    <property type="component" value="Unassembled WGS sequence"/>
</dbReference>
<dbReference type="OrthoDB" id="7210494at2"/>
<dbReference type="PANTHER" id="PTHR30483">
    <property type="entry name" value="LEUCINE-SPECIFIC-BINDING PROTEIN"/>
    <property type="match status" value="1"/>
</dbReference>